<accession>A0A8J7TNM7</accession>
<dbReference type="AlphaFoldDB" id="A0A8J7TNM7"/>
<name>A0A8J7TNM7_9BACT</name>
<proteinExistence type="predicted"/>
<reference evidence="2" key="1">
    <citation type="submission" date="2021-02" db="EMBL/GenBank/DDBJ databases">
        <title>Genome-Resolved Metagenomics of a Microbial Community Performing Photosynthetic Biological Nutrient Removal.</title>
        <authorList>
            <person name="Mcdaniel E.A."/>
        </authorList>
    </citation>
    <scope>NUCLEOTIDE SEQUENCE</scope>
    <source>
        <strain evidence="2">UWPOB_OBS1</strain>
    </source>
</reference>
<comment type="caution">
    <text evidence="2">The sequence shown here is derived from an EMBL/GenBank/DDBJ whole genome shotgun (WGS) entry which is preliminary data.</text>
</comment>
<evidence type="ECO:0000313" key="3">
    <source>
        <dbReference type="Proteomes" id="UP000664277"/>
    </source>
</evidence>
<feature type="compositionally biased region" description="Polar residues" evidence="1">
    <location>
        <begin position="14"/>
        <end position="27"/>
    </location>
</feature>
<dbReference type="InterPro" id="IPR053860">
    <property type="entry name" value="DUF6932"/>
</dbReference>
<sequence length="342" mass="36870">MDKQEPETEKTRSLKSSDSQPPSTENKLSLLSLSEDSLVKAGLGAVAIAGTAALVVASRGRAIKTLAKEAEAETVLGSKSAALSETARLETKDLPKTVRELSQNGIITDEQLKLVKSLVRPEVSEGRKALEAGKRLADLEAKAGRTPLQSSGEEALSGREHLKDATMRRLAVKQQLEFSASGRLMPGRYPMNFERFAQAFGEGEKRQQLLGDFLEHLHKLKAAGVNEVHVGGSFVSKKANPNDLDFMWNRLAPGVNPKALGSPESTALAKSNAPELNAKGLQAMVGPGEHSSYEAMKFFFTKQEIALPGRFKPNGKPDVLQIPNGLVELKLDKLPPRLPPGP</sequence>
<protein>
    <submittedName>
        <fullName evidence="2">Uncharacterized protein</fullName>
    </submittedName>
</protein>
<dbReference type="Pfam" id="PF22014">
    <property type="entry name" value="DUF6932"/>
    <property type="match status" value="1"/>
</dbReference>
<evidence type="ECO:0000313" key="2">
    <source>
        <dbReference type="EMBL" id="MBN8661970.1"/>
    </source>
</evidence>
<dbReference type="Proteomes" id="UP000664277">
    <property type="component" value="Unassembled WGS sequence"/>
</dbReference>
<feature type="compositionally biased region" description="Basic and acidic residues" evidence="1">
    <location>
        <begin position="1"/>
        <end position="12"/>
    </location>
</feature>
<feature type="region of interest" description="Disordered" evidence="1">
    <location>
        <begin position="1"/>
        <end position="27"/>
    </location>
</feature>
<gene>
    <name evidence="2" type="ORF">J0M35_16500</name>
</gene>
<evidence type="ECO:0000256" key="1">
    <source>
        <dbReference type="SAM" id="MobiDB-lite"/>
    </source>
</evidence>
<organism evidence="2 3">
    <name type="scientific">Candidatus Obscuribacter phosphatis</name>
    <dbReference type="NCBI Taxonomy" id="1906157"/>
    <lineage>
        <taxon>Bacteria</taxon>
        <taxon>Bacillati</taxon>
        <taxon>Candidatus Melainabacteria</taxon>
        <taxon>Candidatus Obscuribacterales</taxon>
        <taxon>Candidatus Obscuribacteraceae</taxon>
        <taxon>Candidatus Obscuribacter</taxon>
    </lineage>
</organism>
<dbReference type="EMBL" id="JAFLCK010000028">
    <property type="protein sequence ID" value="MBN8661970.1"/>
    <property type="molecule type" value="Genomic_DNA"/>
</dbReference>